<evidence type="ECO:0000256" key="5">
    <source>
        <dbReference type="ARBA" id="ARBA00022692"/>
    </source>
</evidence>
<keyword evidence="3" id="KW-0813">Transport</keyword>
<feature type="transmembrane region" description="Helical" evidence="8">
    <location>
        <begin position="129"/>
        <end position="152"/>
    </location>
</feature>
<comment type="caution">
    <text evidence="9">The sequence shown here is derived from an EMBL/GenBank/DDBJ whole genome shotgun (WGS) entry which is preliminary data.</text>
</comment>
<dbReference type="Pfam" id="PF03591">
    <property type="entry name" value="AzlC"/>
    <property type="match status" value="1"/>
</dbReference>
<dbReference type="Proteomes" id="UP000810292">
    <property type="component" value="Unassembled WGS sequence"/>
</dbReference>
<dbReference type="InterPro" id="IPR011606">
    <property type="entry name" value="Brnchd-chn_aa_trnsp_permease"/>
</dbReference>
<proteinExistence type="inferred from homology"/>
<accession>A0A9D9IB69</accession>
<feature type="transmembrane region" description="Helical" evidence="8">
    <location>
        <begin position="209"/>
        <end position="227"/>
    </location>
</feature>
<feature type="transmembrane region" description="Helical" evidence="8">
    <location>
        <begin position="183"/>
        <end position="203"/>
    </location>
</feature>
<evidence type="ECO:0000256" key="6">
    <source>
        <dbReference type="ARBA" id="ARBA00022989"/>
    </source>
</evidence>
<gene>
    <name evidence="9" type="ORF">IAA72_05305</name>
</gene>
<keyword evidence="5 8" id="KW-0812">Transmembrane</keyword>
<keyword evidence="6 8" id="KW-1133">Transmembrane helix</keyword>
<feature type="transmembrane region" description="Helical" evidence="8">
    <location>
        <begin position="15"/>
        <end position="33"/>
    </location>
</feature>
<name>A0A9D9IB69_9SPIO</name>
<keyword evidence="7 8" id="KW-0472">Membrane</keyword>
<evidence type="ECO:0000313" key="10">
    <source>
        <dbReference type="Proteomes" id="UP000810292"/>
    </source>
</evidence>
<evidence type="ECO:0000256" key="4">
    <source>
        <dbReference type="ARBA" id="ARBA00022475"/>
    </source>
</evidence>
<dbReference type="AlphaFoldDB" id="A0A9D9IB69"/>
<sequence>MAISGKEIREGAKDGFPIFLGYFTTALAFGLLTRTSGFTFVEGVLTSAVTFAGSGQFLMMNLYNAGSLLLSIIVSVFFINSRYIFMASSLSQRLLDPKSIAGRLMCGFGTVDEVFTVASFKGRKLSYSYMAGLIFISYIGWVSGTSIGFAAGTFLPEVVQKAAVITVYAMFASLLGAETRRNVKAILVASLSALLNSLFILVLNLSTGLSFLISMIAATIFGAFLYTDKEAGLE</sequence>
<evidence type="ECO:0000256" key="2">
    <source>
        <dbReference type="ARBA" id="ARBA00010735"/>
    </source>
</evidence>
<evidence type="ECO:0000313" key="9">
    <source>
        <dbReference type="EMBL" id="MBO8469182.1"/>
    </source>
</evidence>
<dbReference type="GO" id="GO:0005886">
    <property type="term" value="C:plasma membrane"/>
    <property type="evidence" value="ECO:0007669"/>
    <property type="project" value="UniProtKB-SubCell"/>
</dbReference>
<dbReference type="PANTHER" id="PTHR34979">
    <property type="entry name" value="INNER MEMBRANE PROTEIN YGAZ"/>
    <property type="match status" value="1"/>
</dbReference>
<keyword evidence="4" id="KW-1003">Cell membrane</keyword>
<dbReference type="EMBL" id="JADIMF010000082">
    <property type="protein sequence ID" value="MBO8469182.1"/>
    <property type="molecule type" value="Genomic_DNA"/>
</dbReference>
<reference evidence="9" key="2">
    <citation type="journal article" date="2021" name="PeerJ">
        <title>Extensive microbial diversity within the chicken gut microbiome revealed by metagenomics and culture.</title>
        <authorList>
            <person name="Gilroy R."/>
            <person name="Ravi A."/>
            <person name="Getino M."/>
            <person name="Pursley I."/>
            <person name="Horton D.L."/>
            <person name="Alikhan N.F."/>
            <person name="Baker D."/>
            <person name="Gharbi K."/>
            <person name="Hall N."/>
            <person name="Watson M."/>
            <person name="Adriaenssens E.M."/>
            <person name="Foster-Nyarko E."/>
            <person name="Jarju S."/>
            <person name="Secka A."/>
            <person name="Antonio M."/>
            <person name="Oren A."/>
            <person name="Chaudhuri R.R."/>
            <person name="La Ragione R."/>
            <person name="Hildebrand F."/>
            <person name="Pallen M.J."/>
        </authorList>
    </citation>
    <scope>NUCLEOTIDE SEQUENCE</scope>
    <source>
        <strain evidence="9">14700</strain>
    </source>
</reference>
<evidence type="ECO:0000256" key="3">
    <source>
        <dbReference type="ARBA" id="ARBA00022448"/>
    </source>
</evidence>
<reference evidence="9" key="1">
    <citation type="submission" date="2020-10" db="EMBL/GenBank/DDBJ databases">
        <authorList>
            <person name="Gilroy R."/>
        </authorList>
    </citation>
    <scope>NUCLEOTIDE SEQUENCE</scope>
    <source>
        <strain evidence="9">14700</strain>
    </source>
</reference>
<evidence type="ECO:0000256" key="1">
    <source>
        <dbReference type="ARBA" id="ARBA00004651"/>
    </source>
</evidence>
<feature type="transmembrane region" description="Helical" evidence="8">
    <location>
        <begin position="65"/>
        <end position="85"/>
    </location>
</feature>
<evidence type="ECO:0000256" key="8">
    <source>
        <dbReference type="SAM" id="Phobius"/>
    </source>
</evidence>
<protein>
    <submittedName>
        <fullName evidence="9">AzlC family ABC transporter permease</fullName>
    </submittedName>
</protein>
<organism evidence="9 10">
    <name type="scientific">Candidatus Ornithospirochaeta stercoravium</name>
    <dbReference type="NCBI Taxonomy" id="2840897"/>
    <lineage>
        <taxon>Bacteria</taxon>
        <taxon>Pseudomonadati</taxon>
        <taxon>Spirochaetota</taxon>
        <taxon>Spirochaetia</taxon>
        <taxon>Spirochaetales</taxon>
        <taxon>Spirochaetaceae</taxon>
        <taxon>Spirochaetaceae incertae sedis</taxon>
        <taxon>Candidatus Ornithospirochaeta</taxon>
    </lineage>
</organism>
<feature type="transmembrane region" description="Helical" evidence="8">
    <location>
        <begin position="158"/>
        <end position="176"/>
    </location>
</feature>
<comment type="subcellular location">
    <subcellularLocation>
        <location evidence="1">Cell membrane</location>
        <topology evidence="1">Multi-pass membrane protein</topology>
    </subcellularLocation>
</comment>
<comment type="similarity">
    <text evidence="2">Belongs to the AzlC family.</text>
</comment>
<dbReference type="GO" id="GO:1903785">
    <property type="term" value="P:L-valine transmembrane transport"/>
    <property type="evidence" value="ECO:0007669"/>
    <property type="project" value="TreeGrafter"/>
</dbReference>
<dbReference type="PANTHER" id="PTHR34979:SF1">
    <property type="entry name" value="INNER MEMBRANE PROTEIN YGAZ"/>
    <property type="match status" value="1"/>
</dbReference>
<evidence type="ECO:0000256" key="7">
    <source>
        <dbReference type="ARBA" id="ARBA00023136"/>
    </source>
</evidence>